<evidence type="ECO:0000313" key="2">
    <source>
        <dbReference type="Proteomes" id="UP000012174"/>
    </source>
</evidence>
<sequence>MGKKLAKPYAKAILEMLPTTLLNPNARNEPFEPINELHVHPYTMQQIFWPTSESRHFTREDAAKAFHHKMLSADERVPHPELIQMEKEIADGLSPYSASERFKKAAMESERKAAAKQIKKAAVEEKYTTRVNSKRFEFRFKQINSELVGPKGKARNAVGWRYGAPYYDRAKGEVKIPTSVP</sequence>
<keyword evidence="2" id="KW-1185">Reference proteome</keyword>
<name>M7U049_EUTLA</name>
<gene>
    <name evidence="1" type="ORF">UCREL1_646</name>
</gene>
<dbReference type="GO" id="GO:0005763">
    <property type="term" value="C:mitochondrial small ribosomal subunit"/>
    <property type="evidence" value="ECO:0007669"/>
    <property type="project" value="TreeGrafter"/>
</dbReference>
<dbReference type="eggNOG" id="ENOG502QVMS">
    <property type="taxonomic scope" value="Eukaryota"/>
</dbReference>
<dbReference type="InterPro" id="IPR021036">
    <property type="entry name" value="Ribosomal_mS45"/>
</dbReference>
<dbReference type="GO" id="GO:0003735">
    <property type="term" value="F:structural constituent of ribosome"/>
    <property type="evidence" value="ECO:0007669"/>
    <property type="project" value="TreeGrafter"/>
</dbReference>
<dbReference type="KEGG" id="ela:UCREL1_646"/>
<organism evidence="1 2">
    <name type="scientific">Eutypa lata (strain UCR-EL1)</name>
    <name type="common">Grapevine dieback disease fungus</name>
    <name type="synonym">Eutypa armeniacae</name>
    <dbReference type="NCBI Taxonomy" id="1287681"/>
    <lineage>
        <taxon>Eukaryota</taxon>
        <taxon>Fungi</taxon>
        <taxon>Dikarya</taxon>
        <taxon>Ascomycota</taxon>
        <taxon>Pezizomycotina</taxon>
        <taxon>Sordariomycetes</taxon>
        <taxon>Xylariomycetidae</taxon>
        <taxon>Xylariales</taxon>
        <taxon>Diatrypaceae</taxon>
        <taxon>Eutypa</taxon>
    </lineage>
</organism>
<accession>M7U049</accession>
<dbReference type="GO" id="GO:0032543">
    <property type="term" value="P:mitochondrial translation"/>
    <property type="evidence" value="ECO:0007669"/>
    <property type="project" value="TreeGrafter"/>
</dbReference>
<dbReference type="EMBL" id="KB705478">
    <property type="protein sequence ID" value="EMR72300.1"/>
    <property type="molecule type" value="Genomic_DNA"/>
</dbReference>
<dbReference type="HOGENOM" id="CLU_1489015_0_0_1"/>
<protein>
    <submittedName>
        <fullName evidence="1">Uncharacterized protein</fullName>
    </submittedName>
</protein>
<dbReference type="PANTHER" id="PTHR28158:SF1">
    <property type="entry name" value="SMALL RIBOSOMAL SUBUNIT PROTEIN MS45"/>
    <property type="match status" value="1"/>
</dbReference>
<dbReference type="STRING" id="1287681.M7U049"/>
<dbReference type="AlphaFoldDB" id="M7U049"/>
<evidence type="ECO:0000313" key="1">
    <source>
        <dbReference type="EMBL" id="EMR72300.1"/>
    </source>
</evidence>
<proteinExistence type="predicted"/>
<dbReference type="OrthoDB" id="10052321at2759"/>
<reference evidence="2" key="1">
    <citation type="journal article" date="2013" name="Genome Announc.">
        <title>Draft genome sequence of the grapevine dieback fungus Eutypa lata UCR-EL1.</title>
        <authorList>
            <person name="Blanco-Ulate B."/>
            <person name="Rolshausen P.E."/>
            <person name="Cantu D."/>
        </authorList>
    </citation>
    <scope>NUCLEOTIDE SEQUENCE [LARGE SCALE GENOMIC DNA]</scope>
    <source>
        <strain evidence="2">UCR-EL1</strain>
    </source>
</reference>
<dbReference type="PANTHER" id="PTHR28158">
    <property type="entry name" value="37S RIBOSOMAL PROTEIN S35, MITOCHONDRIAL"/>
    <property type="match status" value="1"/>
</dbReference>
<dbReference type="Pfam" id="PF12298">
    <property type="entry name" value="Bot1p"/>
    <property type="match status" value="1"/>
</dbReference>
<dbReference type="Proteomes" id="UP000012174">
    <property type="component" value="Unassembled WGS sequence"/>
</dbReference>
<dbReference type="OMA" id="FRFKQIN"/>